<dbReference type="GO" id="GO:0008137">
    <property type="term" value="F:NADH dehydrogenase (ubiquinone) activity"/>
    <property type="evidence" value="ECO:0007669"/>
    <property type="project" value="UniProtKB-EC"/>
</dbReference>
<feature type="transmembrane region" description="Helical" evidence="17">
    <location>
        <begin position="52"/>
        <end position="75"/>
    </location>
</feature>
<dbReference type="EMBL" id="MH592132">
    <property type="protein sequence ID" value="AXI98643.1"/>
    <property type="molecule type" value="Genomic_DNA"/>
</dbReference>
<evidence type="ECO:0000256" key="2">
    <source>
        <dbReference type="ARBA" id="ARBA00004448"/>
    </source>
</evidence>
<keyword evidence="11 17" id="KW-1133">Transmembrane helix</keyword>
<dbReference type="GO" id="GO:0015990">
    <property type="term" value="P:electron transport coupled proton transport"/>
    <property type="evidence" value="ECO:0007669"/>
    <property type="project" value="TreeGrafter"/>
</dbReference>
<feature type="transmembrane region" description="Helical" evidence="17">
    <location>
        <begin position="215"/>
        <end position="234"/>
    </location>
</feature>
<dbReference type="PANTHER" id="PTHR42829:SF2">
    <property type="entry name" value="NADH-UBIQUINONE OXIDOREDUCTASE CHAIN 5"/>
    <property type="match status" value="1"/>
</dbReference>
<evidence type="ECO:0000259" key="19">
    <source>
        <dbReference type="Pfam" id="PF00662"/>
    </source>
</evidence>
<dbReference type="InterPro" id="IPR010934">
    <property type="entry name" value="NADH_DH_su5_C"/>
</dbReference>
<dbReference type="AlphaFoldDB" id="A0A345UDV7"/>
<evidence type="ECO:0000256" key="11">
    <source>
        <dbReference type="ARBA" id="ARBA00022989"/>
    </source>
</evidence>
<organism evidence="21">
    <name type="scientific">Pseudoniphargus morenoi</name>
    <dbReference type="NCBI Taxonomy" id="2211520"/>
    <lineage>
        <taxon>Eukaryota</taxon>
        <taxon>Metazoa</taxon>
        <taxon>Ecdysozoa</taxon>
        <taxon>Arthropoda</taxon>
        <taxon>Crustacea</taxon>
        <taxon>Multicrustacea</taxon>
        <taxon>Malacostraca</taxon>
        <taxon>Eumalacostraca</taxon>
        <taxon>Peracarida</taxon>
        <taxon>Amphipoda</taxon>
        <taxon>Senticaudata</taxon>
        <taxon>Gammarida</taxon>
        <taxon>Crangonyctidira</taxon>
        <taxon>Allocrangonyctoidea</taxon>
        <taxon>Allocrangonyctidae</taxon>
        <taxon>Pseudoniphargus</taxon>
    </lineage>
</organism>
<feature type="transmembrane region" description="Helical" evidence="17">
    <location>
        <begin position="153"/>
        <end position="170"/>
    </location>
</feature>
<keyword evidence="6" id="KW-0679">Respiratory chain</keyword>
<feature type="transmembrane region" description="Helical" evidence="17">
    <location>
        <begin position="340"/>
        <end position="360"/>
    </location>
</feature>
<feature type="domain" description="NADH:quinone oxidoreductase/Mrp antiporter transmembrane" evidence="18">
    <location>
        <begin position="108"/>
        <end position="382"/>
    </location>
</feature>
<dbReference type="GO" id="GO:0005743">
    <property type="term" value="C:mitochondrial inner membrane"/>
    <property type="evidence" value="ECO:0007669"/>
    <property type="project" value="UniProtKB-SubCell"/>
</dbReference>
<evidence type="ECO:0000256" key="8">
    <source>
        <dbReference type="ARBA" id="ARBA00022792"/>
    </source>
</evidence>
<evidence type="ECO:0000256" key="4">
    <source>
        <dbReference type="ARBA" id="ARBA00021096"/>
    </source>
</evidence>
<dbReference type="Pfam" id="PF00662">
    <property type="entry name" value="Proton_antipo_N"/>
    <property type="match status" value="1"/>
</dbReference>
<evidence type="ECO:0000256" key="6">
    <source>
        <dbReference type="ARBA" id="ARBA00022660"/>
    </source>
</evidence>
<keyword evidence="15 17" id="KW-0472">Membrane</keyword>
<comment type="subcellular location">
    <subcellularLocation>
        <location evidence="2">Mitochondrion inner membrane</location>
        <topology evidence="2">Multi-pass membrane protein</topology>
    </subcellularLocation>
</comment>
<feature type="transmembrane region" description="Helical" evidence="17">
    <location>
        <begin position="240"/>
        <end position="263"/>
    </location>
</feature>
<feature type="transmembrane region" description="Helical" evidence="17">
    <location>
        <begin position="270"/>
        <end position="296"/>
    </location>
</feature>
<feature type="transmembrane region" description="Helical" evidence="17">
    <location>
        <begin position="7"/>
        <end position="32"/>
    </location>
</feature>
<evidence type="ECO:0000256" key="14">
    <source>
        <dbReference type="ARBA" id="ARBA00023128"/>
    </source>
</evidence>
<evidence type="ECO:0000256" key="17">
    <source>
        <dbReference type="RuleBase" id="RU003404"/>
    </source>
</evidence>
<evidence type="ECO:0000256" key="10">
    <source>
        <dbReference type="ARBA" id="ARBA00022982"/>
    </source>
</evidence>
<comment type="function">
    <text evidence="1">Core subunit of the mitochondrial membrane respiratory chain NADH dehydrogenase (Complex I) that is believed to belong to the minimal assembly required for catalysis. Complex I functions in the transfer of electrons from NADH to the respiratory chain. The immediate electron acceptor for the enzyme is believed to be ubiquinone.</text>
</comment>
<evidence type="ECO:0000256" key="9">
    <source>
        <dbReference type="ARBA" id="ARBA00022967"/>
    </source>
</evidence>
<feature type="transmembrane region" description="Helical" evidence="17">
    <location>
        <begin position="545"/>
        <end position="565"/>
    </location>
</feature>
<keyword evidence="8" id="KW-0999">Mitochondrion inner membrane</keyword>
<proteinExistence type="inferred from homology"/>
<feature type="domain" description="NADH dehydrogenase subunit 5 C-terminal" evidence="20">
    <location>
        <begin position="391"/>
        <end position="568"/>
    </location>
</feature>
<dbReference type="Pfam" id="PF06455">
    <property type="entry name" value="NADH5_C"/>
    <property type="match status" value="1"/>
</dbReference>
<reference evidence="21" key="1">
    <citation type="journal article" date="2018" name="Mol. Phylogenet. Evol.">
        <title>Species delimitation and mitogenome phylogenetics in the subterranean genus Pseudoniphargus (Crustacea: Amphipoda).</title>
        <authorList>
            <person name="Stokkan M."/>
            <person name="Jurado-Rivera J.A."/>
            <person name="Oromi P."/>
            <person name="Juan C."/>
            <person name="Jaume D."/>
            <person name="Pons J."/>
        </authorList>
    </citation>
    <scope>NUCLEOTIDE SEQUENCE</scope>
</reference>
<evidence type="ECO:0000256" key="5">
    <source>
        <dbReference type="ARBA" id="ARBA00022448"/>
    </source>
</evidence>
<feature type="transmembrane region" description="Helical" evidence="17">
    <location>
        <begin position="87"/>
        <end position="106"/>
    </location>
</feature>
<keyword evidence="7 17" id="KW-0812">Transmembrane</keyword>
<evidence type="ECO:0000256" key="15">
    <source>
        <dbReference type="ARBA" id="ARBA00023136"/>
    </source>
</evidence>
<sequence length="569" mass="62800">MSLKLNIYSVFYFILVFASIISFFFSFLTVFYNKSVFLEWEIMYYSGSSVTLSLIFDWMSLTFLGVVAFISGCIMKYSYFYMEGDKNFLRFVMVLLLFVGSMMFLIISPNLISLLLGWDGLGLSSYILVVYYQNESSANAGMLTILSNRVGDVMILMSVGLLSGLGGWNYYMFDMISSGVVVGMILLAGMTKSAQMPFSAWLPAAMAAPTPVSSLVHSSTLVTAGVYLLIRFYPVMCSVYYFWESLMVISVLTMFFAGLGANFETDVKKVVALSTLSQLGVMMMILSTGAVSLSFFHLVTHAMFKSSLFMCVGFMMHNLRGNQDGRAMSGFSQMSPVMTSYFLTVNMALMGFPFLAGFYSKDLILESMFMLNGNYFLLAGLILGTGFTFSYSVRVMYLIMSSDFMSEASVGVSDMEKDVSKSISGLVGASVMMGFIWSWVCFKESEMIILSGAEKYSIITVGVLFGAGIFKIMSNSLGAVSSPSSLSISSKMFYLPEISTDFTSKGFVFTGSVLDKILDKGWLEFYGGKGGEFYMMKSSGKLETGQASVMVSGYLLSSIYLLVVFCTMF</sequence>
<keyword evidence="13 17" id="KW-0830">Ubiquinone</keyword>
<evidence type="ECO:0000256" key="3">
    <source>
        <dbReference type="ARBA" id="ARBA00012944"/>
    </source>
</evidence>
<feature type="transmembrane region" description="Helical" evidence="17">
    <location>
        <begin position="176"/>
        <end position="194"/>
    </location>
</feature>
<dbReference type="Pfam" id="PF00361">
    <property type="entry name" value="Proton_antipo_M"/>
    <property type="match status" value="1"/>
</dbReference>
<dbReference type="InterPro" id="IPR003945">
    <property type="entry name" value="NU5C-like"/>
</dbReference>
<dbReference type="GO" id="GO:0003954">
    <property type="term" value="F:NADH dehydrogenase activity"/>
    <property type="evidence" value="ECO:0007669"/>
    <property type="project" value="TreeGrafter"/>
</dbReference>
<evidence type="ECO:0000256" key="1">
    <source>
        <dbReference type="ARBA" id="ARBA00003257"/>
    </source>
</evidence>
<dbReference type="InterPro" id="IPR001750">
    <property type="entry name" value="ND/Mrp_TM"/>
</dbReference>
<keyword evidence="9" id="KW-1278">Translocase</keyword>
<feature type="transmembrane region" description="Helical" evidence="17">
    <location>
        <begin position="456"/>
        <end position="473"/>
    </location>
</feature>
<dbReference type="InterPro" id="IPR001516">
    <property type="entry name" value="Proton_antipo_N"/>
</dbReference>
<comment type="similarity">
    <text evidence="17">Belongs to the complex I subunit 5 family.</text>
</comment>
<keyword evidence="10" id="KW-0249">Electron transport</keyword>
<dbReference type="PANTHER" id="PTHR42829">
    <property type="entry name" value="NADH-UBIQUINONE OXIDOREDUCTASE CHAIN 5"/>
    <property type="match status" value="1"/>
</dbReference>
<feature type="transmembrane region" description="Helical" evidence="17">
    <location>
        <begin position="302"/>
        <end position="319"/>
    </location>
</feature>
<evidence type="ECO:0000256" key="7">
    <source>
        <dbReference type="ARBA" id="ARBA00022692"/>
    </source>
</evidence>
<evidence type="ECO:0000313" key="21">
    <source>
        <dbReference type="EMBL" id="AXI98643.1"/>
    </source>
</evidence>
<feature type="domain" description="NADH-Ubiquinone oxidoreductase (complex I) chain 5 N-terminal" evidence="19">
    <location>
        <begin position="46"/>
        <end position="91"/>
    </location>
</feature>
<name>A0A345UDV7_9CRUS</name>
<keyword evidence="14 17" id="KW-0496">Mitochondrion</keyword>
<keyword evidence="5 17" id="KW-0813">Transport</keyword>
<feature type="transmembrane region" description="Helical" evidence="17">
    <location>
        <begin position="375"/>
        <end position="399"/>
    </location>
</feature>
<evidence type="ECO:0000259" key="20">
    <source>
        <dbReference type="Pfam" id="PF06455"/>
    </source>
</evidence>
<dbReference type="GO" id="GO:0042773">
    <property type="term" value="P:ATP synthesis coupled electron transport"/>
    <property type="evidence" value="ECO:0007669"/>
    <property type="project" value="InterPro"/>
</dbReference>
<keyword evidence="12 17" id="KW-0520">NAD</keyword>
<gene>
    <name evidence="21" type="primary">nad5</name>
</gene>
<dbReference type="EC" id="7.1.1.2" evidence="3 17"/>
<dbReference type="PRINTS" id="PR01434">
    <property type="entry name" value="NADHDHGNASE5"/>
</dbReference>
<evidence type="ECO:0000259" key="18">
    <source>
        <dbReference type="Pfam" id="PF00361"/>
    </source>
</evidence>
<evidence type="ECO:0000256" key="13">
    <source>
        <dbReference type="ARBA" id="ARBA00023075"/>
    </source>
</evidence>
<comment type="catalytic activity">
    <reaction evidence="16 17">
        <text>a ubiquinone + NADH + 5 H(+)(in) = a ubiquinol + NAD(+) + 4 H(+)(out)</text>
        <dbReference type="Rhea" id="RHEA:29091"/>
        <dbReference type="Rhea" id="RHEA-COMP:9565"/>
        <dbReference type="Rhea" id="RHEA-COMP:9566"/>
        <dbReference type="ChEBI" id="CHEBI:15378"/>
        <dbReference type="ChEBI" id="CHEBI:16389"/>
        <dbReference type="ChEBI" id="CHEBI:17976"/>
        <dbReference type="ChEBI" id="CHEBI:57540"/>
        <dbReference type="ChEBI" id="CHEBI:57945"/>
        <dbReference type="EC" id="7.1.1.2"/>
    </reaction>
</comment>
<comment type="function">
    <text evidence="17">Core subunit of the mitochondrial membrane respiratory chain NADH dehydrogenase (Complex I) which catalyzes electron transfer from NADH through the respiratory chain, using ubiquinone as an electron acceptor. Essential for the catalytic activity and assembly of complex I.</text>
</comment>
<evidence type="ECO:0000256" key="16">
    <source>
        <dbReference type="ARBA" id="ARBA00049551"/>
    </source>
</evidence>
<feature type="transmembrane region" description="Helical" evidence="17">
    <location>
        <begin position="419"/>
        <end position="440"/>
    </location>
</feature>
<accession>A0A345UDV7</accession>
<evidence type="ECO:0000256" key="12">
    <source>
        <dbReference type="ARBA" id="ARBA00023027"/>
    </source>
</evidence>
<protein>
    <recommendedName>
        <fullName evidence="4 17">NADH-ubiquinone oxidoreductase chain 5</fullName>
        <ecNumber evidence="3 17">7.1.1.2</ecNumber>
    </recommendedName>
</protein>
<geneLocation type="mitochondrion" evidence="21"/>